<feature type="domain" description="VWFA" evidence="1">
    <location>
        <begin position="451"/>
        <end position="576"/>
    </location>
</feature>
<evidence type="ECO:0000313" key="2">
    <source>
        <dbReference type="EMBL" id="AOT72446.1"/>
    </source>
</evidence>
<sequence length="598" mass="69400">MKWIYGEYDFENRLTNLMWTVCGDYDQELDELEKFTKTSKDLAVYYAAKAGARRKYIDWNLIKKYLNHRIQNGADQDLIVPLVEMCADAMVEEKLIKERPGIEDIRKKGLEDLLERYFRIKLNTFMEKVKYAYVLEQMGKHASFDSKVKKLLSDIKKCKDVENTLALLENIDALYLVHFKEMIENPTFLYEMEEENNAKEEYREVEYTKDQSFTSFMYEELYKEDAAISEVVDGMQSSLLVEFIGELKQEISTNPNENRVISIDEEMVEKIYKKIEHYYGKSCITKEELKKIEKKVCRNVHEGCRVHFTEGVLRAPCDNVFQKKYVTRQKEKNLSGFRDNIKVHKRNIVKLKEVILKTLTAEQENSIVPSDSGLLAVNKLWRVGRSNNQKLFTKVIDNQKGGYVVDILLDASGSQQVRQGKVATQGYIISEALTLAGIPNRVMSFCNFLDYTILRRFRDYNCPRSANENIFEYFSAGNNRDGLAIQAVCQGLLNRSEENKILIVLSDGKPNDVKILNDSIRTIRGEAFYKGMTAIKDTALEVRKARKNGILLFGVFTGKEEELEAEKLIYGKDFVYTRNIEKFSDIVGTYLKRIIENH</sequence>
<dbReference type="PANTHER" id="PTHR41248:SF1">
    <property type="entry name" value="NORD PROTEIN"/>
    <property type="match status" value="1"/>
</dbReference>
<name>A0A1D8GNC9_9FIRM</name>
<organism evidence="2 3">
    <name type="scientific">Geosporobacter ferrireducens</name>
    <dbReference type="NCBI Taxonomy" id="1424294"/>
    <lineage>
        <taxon>Bacteria</taxon>
        <taxon>Bacillati</taxon>
        <taxon>Bacillota</taxon>
        <taxon>Clostridia</taxon>
        <taxon>Peptostreptococcales</taxon>
        <taxon>Thermotaleaceae</taxon>
        <taxon>Geosporobacter</taxon>
    </lineage>
</organism>
<keyword evidence="3" id="KW-1185">Reference proteome</keyword>
<dbReference type="InterPro" id="IPR036465">
    <property type="entry name" value="vWFA_dom_sf"/>
</dbReference>
<dbReference type="EMBL" id="CP017269">
    <property type="protein sequence ID" value="AOT72446.1"/>
    <property type="molecule type" value="Genomic_DNA"/>
</dbReference>
<proteinExistence type="predicted"/>
<dbReference type="OrthoDB" id="1632179at2"/>
<evidence type="ECO:0000313" key="3">
    <source>
        <dbReference type="Proteomes" id="UP000095743"/>
    </source>
</evidence>
<dbReference type="InterPro" id="IPR002035">
    <property type="entry name" value="VWF_A"/>
</dbReference>
<dbReference type="STRING" id="1424294.Gferi_24585"/>
<dbReference type="SUPFAM" id="SSF53300">
    <property type="entry name" value="vWA-like"/>
    <property type="match status" value="1"/>
</dbReference>
<dbReference type="Gene3D" id="3.40.50.410">
    <property type="entry name" value="von Willebrand factor, type A domain"/>
    <property type="match status" value="1"/>
</dbReference>
<dbReference type="PANTHER" id="PTHR41248">
    <property type="entry name" value="NORD PROTEIN"/>
    <property type="match status" value="1"/>
</dbReference>
<reference evidence="2 3" key="1">
    <citation type="submission" date="2016-09" db="EMBL/GenBank/DDBJ databases">
        <title>Genomic analysis reveals versatility of anaerobic energy metabolism of Geosporobacter ferrireducens IRF9 of phylum Firmicutes.</title>
        <authorList>
            <person name="Kim S.-J."/>
        </authorList>
    </citation>
    <scope>NUCLEOTIDE SEQUENCE [LARGE SCALE GENOMIC DNA]</scope>
    <source>
        <strain evidence="2 3">IRF9</strain>
    </source>
</reference>
<dbReference type="KEGG" id="gfe:Gferi_24585"/>
<dbReference type="InterPro" id="IPR051928">
    <property type="entry name" value="NorD/CobT"/>
</dbReference>
<protein>
    <submittedName>
        <fullName evidence="2">Nitric oxide reductase activation-like protein</fullName>
    </submittedName>
</protein>
<dbReference type="Pfam" id="PF00092">
    <property type="entry name" value="VWA"/>
    <property type="match status" value="1"/>
</dbReference>
<dbReference type="AlphaFoldDB" id="A0A1D8GNC9"/>
<dbReference type="Proteomes" id="UP000095743">
    <property type="component" value="Chromosome"/>
</dbReference>
<gene>
    <name evidence="2" type="ORF">Gferi_24585</name>
</gene>
<dbReference type="RefSeq" id="WP_069980755.1">
    <property type="nucleotide sequence ID" value="NZ_CP017269.1"/>
</dbReference>
<evidence type="ECO:0000259" key="1">
    <source>
        <dbReference type="Pfam" id="PF00092"/>
    </source>
</evidence>
<accession>A0A1D8GNC9</accession>